<feature type="transmembrane region" description="Helical" evidence="8">
    <location>
        <begin position="115"/>
        <end position="140"/>
    </location>
</feature>
<keyword evidence="5 8" id="KW-1133">Transmembrane helix</keyword>
<feature type="region of interest" description="Disordered" evidence="7">
    <location>
        <begin position="321"/>
        <end position="358"/>
    </location>
</feature>
<sequence length="691" mass="75977">MFSSIIGTNDDDDDHDSVIQMVDSSMSRPLLSFAEDSRCSTPSPTASLVQNAISYTAPSVSEQLDTSRASNTSTIYSAPNLLNGEEQLVAVRQGNQRLLPLTATTTTVAPVQDCIFMFVAAGGCTLCITAILSNLVYYTAVMGMESYFLLNLVLYAPMLPITIFQTLYDGKFDQWIGDSHLTYTFRGIFGYIFLILGTGMVPSVSRNENQLFALSLVSLVIGLASAVLHGILKQMASFIYPQCGRLAAAAAAGMQASALAVLVMSYLSGFGDGSSTQGMRFFYYSIVAMVVVSGGCYWRLLYECAGVSQSMQRKDSYYQLSNIGDGDGDRDSDEISGEEERKLGNGDGEERGASSGLESLLLDQNVNVEILQERDGLTLTSTSPLRTGSFESDHDDYREHEHEREGQESEQADYGHYDAIEGTPQYQQQRYQQQQQQQSPQGMASYISRSSPARQQQQQQPVQSITSPSPNILLSTWELWEKTRPACLVLMITVASSMSVAAWFNRVQSQYYNPNSNINGADVGVSTYSHENFPQILFYTRLVGDLLGRPATLCVCLPQGNRKDKIKLFMSTLITFTVMRLIFVPIFFLYAAENSIIPKNDMAAIGGVFAFAFTSGFFATLSYQMAPLLLSMDDNEEKEGVGSGPMYLPHDDLEARMSNPNLDRQTGLINVCFSMSILMGFALTFLVDTLG</sequence>
<feature type="compositionally biased region" description="Low complexity" evidence="7">
    <location>
        <begin position="448"/>
        <end position="467"/>
    </location>
</feature>
<evidence type="ECO:0000256" key="7">
    <source>
        <dbReference type="SAM" id="MobiDB-lite"/>
    </source>
</evidence>
<feature type="transmembrane region" description="Helical" evidence="8">
    <location>
        <begin position="602"/>
        <end position="623"/>
    </location>
</feature>
<feature type="transmembrane region" description="Helical" evidence="8">
    <location>
        <begin position="281"/>
        <end position="302"/>
    </location>
</feature>
<feature type="transmembrane region" description="Helical" evidence="8">
    <location>
        <begin position="667"/>
        <end position="687"/>
    </location>
</feature>
<dbReference type="AlphaFoldDB" id="A0A7S3QJL0"/>
<evidence type="ECO:0000256" key="1">
    <source>
        <dbReference type="ARBA" id="ARBA00004141"/>
    </source>
</evidence>
<feature type="compositionally biased region" description="Basic and acidic residues" evidence="7">
    <location>
        <begin position="391"/>
        <end position="413"/>
    </location>
</feature>
<comment type="subcellular location">
    <subcellularLocation>
        <location evidence="1">Membrane</location>
        <topology evidence="1">Multi-pass membrane protein</topology>
    </subcellularLocation>
</comment>
<evidence type="ECO:0000256" key="3">
    <source>
        <dbReference type="ARBA" id="ARBA00022448"/>
    </source>
</evidence>
<evidence type="ECO:0000256" key="5">
    <source>
        <dbReference type="ARBA" id="ARBA00022989"/>
    </source>
</evidence>
<feature type="transmembrane region" description="Helical" evidence="8">
    <location>
        <begin position="146"/>
        <end position="168"/>
    </location>
</feature>
<feature type="compositionally biased region" description="Acidic residues" evidence="7">
    <location>
        <begin position="326"/>
        <end position="337"/>
    </location>
</feature>
<evidence type="ECO:0000313" key="9">
    <source>
        <dbReference type="EMBL" id="CAE0479104.1"/>
    </source>
</evidence>
<dbReference type="PANTHER" id="PTHR10332:SF10">
    <property type="entry name" value="EQUILIBRATIVE NUCLEOSIDE TRANSPORTER 4"/>
    <property type="match status" value="1"/>
</dbReference>
<evidence type="ECO:0000256" key="2">
    <source>
        <dbReference type="ARBA" id="ARBA00007965"/>
    </source>
</evidence>
<feature type="compositionally biased region" description="Low complexity" evidence="7">
    <location>
        <begin position="425"/>
        <end position="438"/>
    </location>
</feature>
<dbReference type="GO" id="GO:0005886">
    <property type="term" value="C:plasma membrane"/>
    <property type="evidence" value="ECO:0007669"/>
    <property type="project" value="TreeGrafter"/>
</dbReference>
<organism evidence="9">
    <name type="scientific">Chaetoceros debilis</name>
    <dbReference type="NCBI Taxonomy" id="122233"/>
    <lineage>
        <taxon>Eukaryota</taxon>
        <taxon>Sar</taxon>
        <taxon>Stramenopiles</taxon>
        <taxon>Ochrophyta</taxon>
        <taxon>Bacillariophyta</taxon>
        <taxon>Coscinodiscophyceae</taxon>
        <taxon>Chaetocerotophycidae</taxon>
        <taxon>Chaetocerotales</taxon>
        <taxon>Chaetocerotaceae</taxon>
        <taxon>Chaetoceros</taxon>
    </lineage>
</organism>
<keyword evidence="3" id="KW-0813">Transport</keyword>
<keyword evidence="4 8" id="KW-0812">Transmembrane</keyword>
<feature type="compositionally biased region" description="Polar residues" evidence="7">
    <location>
        <begin position="379"/>
        <end position="390"/>
    </location>
</feature>
<protein>
    <submittedName>
        <fullName evidence="9">Uncharacterized protein</fullName>
    </submittedName>
</protein>
<feature type="transmembrane region" description="Helical" evidence="8">
    <location>
        <begin position="188"/>
        <end position="205"/>
    </location>
</feature>
<proteinExistence type="inferred from homology"/>
<feature type="transmembrane region" description="Helical" evidence="8">
    <location>
        <begin position="244"/>
        <end position="269"/>
    </location>
</feature>
<feature type="transmembrane region" description="Helical" evidence="8">
    <location>
        <begin position="211"/>
        <end position="232"/>
    </location>
</feature>
<feature type="region of interest" description="Disordered" evidence="7">
    <location>
        <begin position="379"/>
        <end position="413"/>
    </location>
</feature>
<dbReference type="InterPro" id="IPR002259">
    <property type="entry name" value="Eqnu_transpt"/>
</dbReference>
<keyword evidence="6 8" id="KW-0472">Membrane</keyword>
<dbReference type="EMBL" id="HBIO01031265">
    <property type="protein sequence ID" value="CAE0479104.1"/>
    <property type="molecule type" value="Transcribed_RNA"/>
</dbReference>
<feature type="compositionally biased region" description="Basic and acidic residues" evidence="7">
    <location>
        <begin position="338"/>
        <end position="352"/>
    </location>
</feature>
<gene>
    <name evidence="9" type="ORF">CDEB00056_LOCUS23958</name>
</gene>
<name>A0A7S3QJL0_9STRA</name>
<evidence type="ECO:0000256" key="4">
    <source>
        <dbReference type="ARBA" id="ARBA00022692"/>
    </source>
</evidence>
<comment type="similarity">
    <text evidence="2">Belongs to the SLC29A/ENT transporter (TC 2.A.57) family.</text>
</comment>
<evidence type="ECO:0000256" key="8">
    <source>
        <dbReference type="SAM" id="Phobius"/>
    </source>
</evidence>
<feature type="transmembrane region" description="Helical" evidence="8">
    <location>
        <begin position="568"/>
        <end position="590"/>
    </location>
</feature>
<reference evidence="9" key="1">
    <citation type="submission" date="2021-01" db="EMBL/GenBank/DDBJ databases">
        <authorList>
            <person name="Corre E."/>
            <person name="Pelletier E."/>
            <person name="Niang G."/>
            <person name="Scheremetjew M."/>
            <person name="Finn R."/>
            <person name="Kale V."/>
            <person name="Holt S."/>
            <person name="Cochrane G."/>
            <person name="Meng A."/>
            <person name="Brown T."/>
            <person name="Cohen L."/>
        </authorList>
    </citation>
    <scope>NUCLEOTIDE SEQUENCE</scope>
    <source>
        <strain evidence="9">MM31A-1</strain>
    </source>
</reference>
<accession>A0A7S3QJL0</accession>
<feature type="region of interest" description="Disordered" evidence="7">
    <location>
        <begin position="425"/>
        <end position="467"/>
    </location>
</feature>
<dbReference type="GO" id="GO:0005337">
    <property type="term" value="F:nucleoside transmembrane transporter activity"/>
    <property type="evidence" value="ECO:0007669"/>
    <property type="project" value="InterPro"/>
</dbReference>
<dbReference type="PANTHER" id="PTHR10332">
    <property type="entry name" value="EQUILIBRATIVE NUCLEOSIDE TRANSPORTER"/>
    <property type="match status" value="1"/>
</dbReference>
<evidence type="ECO:0000256" key="6">
    <source>
        <dbReference type="ARBA" id="ARBA00023136"/>
    </source>
</evidence>